<dbReference type="EMBL" id="CAJVPZ010001563">
    <property type="protein sequence ID" value="CAG8495159.1"/>
    <property type="molecule type" value="Genomic_DNA"/>
</dbReference>
<keyword evidence="2" id="KW-1185">Reference proteome</keyword>
<dbReference type="Proteomes" id="UP000789396">
    <property type="component" value="Unassembled WGS sequence"/>
</dbReference>
<sequence>MNDENHTPLSRLLYSEDSVLSKLFDMLQLDSSNNNLSKL</sequence>
<name>A0A9N8ZH37_9GLOM</name>
<organism evidence="1 2">
    <name type="scientific">Racocetra fulgida</name>
    <dbReference type="NCBI Taxonomy" id="60492"/>
    <lineage>
        <taxon>Eukaryota</taxon>
        <taxon>Fungi</taxon>
        <taxon>Fungi incertae sedis</taxon>
        <taxon>Mucoromycota</taxon>
        <taxon>Glomeromycotina</taxon>
        <taxon>Glomeromycetes</taxon>
        <taxon>Diversisporales</taxon>
        <taxon>Gigasporaceae</taxon>
        <taxon>Racocetra</taxon>
    </lineage>
</organism>
<protein>
    <submittedName>
        <fullName evidence="1">9613_t:CDS:1</fullName>
    </submittedName>
</protein>
<gene>
    <name evidence="1" type="ORF">RFULGI_LOCUS2169</name>
</gene>
<evidence type="ECO:0000313" key="2">
    <source>
        <dbReference type="Proteomes" id="UP000789396"/>
    </source>
</evidence>
<dbReference type="AlphaFoldDB" id="A0A9N8ZH37"/>
<comment type="caution">
    <text evidence="1">The sequence shown here is derived from an EMBL/GenBank/DDBJ whole genome shotgun (WGS) entry which is preliminary data.</text>
</comment>
<reference evidence="1" key="1">
    <citation type="submission" date="2021-06" db="EMBL/GenBank/DDBJ databases">
        <authorList>
            <person name="Kallberg Y."/>
            <person name="Tangrot J."/>
            <person name="Rosling A."/>
        </authorList>
    </citation>
    <scope>NUCLEOTIDE SEQUENCE</scope>
    <source>
        <strain evidence="1">IN212</strain>
    </source>
</reference>
<evidence type="ECO:0000313" key="1">
    <source>
        <dbReference type="EMBL" id="CAG8495159.1"/>
    </source>
</evidence>
<proteinExistence type="predicted"/>
<accession>A0A9N8ZH37</accession>